<name>B9RPY1_RICCO</name>
<reference evidence="3" key="1">
    <citation type="journal article" date="2010" name="Nat. Biotechnol.">
        <title>Draft genome sequence of the oilseed species Ricinus communis.</title>
        <authorList>
            <person name="Chan A.P."/>
            <person name="Crabtree J."/>
            <person name="Zhao Q."/>
            <person name="Lorenzi H."/>
            <person name="Orvis J."/>
            <person name="Puiu D."/>
            <person name="Melake-Berhan A."/>
            <person name="Jones K.M."/>
            <person name="Redman J."/>
            <person name="Chen G."/>
            <person name="Cahoon E.B."/>
            <person name="Gedil M."/>
            <person name="Stanke M."/>
            <person name="Haas B.J."/>
            <person name="Wortman J.R."/>
            <person name="Fraser-Liggett C.M."/>
            <person name="Ravel J."/>
            <person name="Rabinowicz P.D."/>
        </authorList>
    </citation>
    <scope>NUCLEOTIDE SEQUENCE [LARGE SCALE GENOMIC DNA]</scope>
    <source>
        <strain evidence="3">cv. Hale</strain>
    </source>
</reference>
<accession>B9RPY1</accession>
<feature type="region of interest" description="Disordered" evidence="1">
    <location>
        <begin position="1"/>
        <end position="39"/>
    </location>
</feature>
<organism evidence="2 3">
    <name type="scientific">Ricinus communis</name>
    <name type="common">Castor bean</name>
    <dbReference type="NCBI Taxonomy" id="3988"/>
    <lineage>
        <taxon>Eukaryota</taxon>
        <taxon>Viridiplantae</taxon>
        <taxon>Streptophyta</taxon>
        <taxon>Embryophyta</taxon>
        <taxon>Tracheophyta</taxon>
        <taxon>Spermatophyta</taxon>
        <taxon>Magnoliopsida</taxon>
        <taxon>eudicotyledons</taxon>
        <taxon>Gunneridae</taxon>
        <taxon>Pentapetalae</taxon>
        <taxon>rosids</taxon>
        <taxon>fabids</taxon>
        <taxon>Malpighiales</taxon>
        <taxon>Euphorbiaceae</taxon>
        <taxon>Acalyphoideae</taxon>
        <taxon>Acalypheae</taxon>
        <taxon>Ricinus</taxon>
    </lineage>
</organism>
<dbReference type="Proteomes" id="UP000008311">
    <property type="component" value="Unassembled WGS sequence"/>
</dbReference>
<keyword evidence="3" id="KW-1185">Reference proteome</keyword>
<feature type="compositionally biased region" description="Basic and acidic residues" evidence="1">
    <location>
        <begin position="1"/>
        <end position="10"/>
    </location>
</feature>
<dbReference type="InParanoid" id="B9RPY1"/>
<dbReference type="AlphaFoldDB" id="B9RPY1"/>
<protein>
    <submittedName>
        <fullName evidence="2">Uncharacterized protein</fullName>
    </submittedName>
</protein>
<evidence type="ECO:0000313" key="3">
    <source>
        <dbReference type="Proteomes" id="UP000008311"/>
    </source>
</evidence>
<sequence>MNARARKDEAGSQPSAKSYYKNSRPGTSSTRALYPGLSTKAPTLKVDQNKGKYIKITETQTK</sequence>
<gene>
    <name evidence="2" type="ORF">RCOM_1137880</name>
</gene>
<proteinExistence type="predicted"/>
<feature type="compositionally biased region" description="Polar residues" evidence="1">
    <location>
        <begin position="12"/>
        <end position="31"/>
    </location>
</feature>
<evidence type="ECO:0000313" key="2">
    <source>
        <dbReference type="EMBL" id="EEF46581.1"/>
    </source>
</evidence>
<evidence type="ECO:0000256" key="1">
    <source>
        <dbReference type="SAM" id="MobiDB-lite"/>
    </source>
</evidence>
<dbReference type="EMBL" id="EQ973798">
    <property type="protein sequence ID" value="EEF46581.1"/>
    <property type="molecule type" value="Genomic_DNA"/>
</dbReference>